<sequence length="388" mass="41093">MSTFSTLLSIVAVALMASSCNGQFTVARRAPTPAKPVLLASRDGPIAAVEEREGVYTLPLVLTAGLETNSSLARRGSTETVPFDFSTLSVQVAINGKPYTYALQTGTDITTGYNVQAASGAWTPNKDPHTKLNGPPSANDYHSLAQEVTVGSFSLGKTTLKNFNMVYESEPNKGGRGPVGDLGFGLRGPTFNGKPESSTNFLEQVAKAGLWAKPIFSIAMRHGSASQLVLGAEIPSPNPAIPTAWSSSQKTHWALTATIGGHTGLADFVTTSPWITVPPQVAEDLIKKAGLTADNDGRGNIVAKFDCSKRPQADLTIDFEGGRLQIPSRMTAIPKANPKECLYVVRGTEQGPYPTPFSLGLPVFASYNVMFGFSPGSPKIGFGVRDWA</sequence>
<feature type="signal peptide" evidence="1">
    <location>
        <begin position="1"/>
        <end position="22"/>
    </location>
</feature>
<reference evidence="2 3" key="1">
    <citation type="journal article" date="2018" name="Mol. Biol. Evol.">
        <title>Broad Genomic Sampling Reveals a Smut Pathogenic Ancestry of the Fungal Clade Ustilaginomycotina.</title>
        <authorList>
            <person name="Kijpornyongpan T."/>
            <person name="Mondo S.J."/>
            <person name="Barry K."/>
            <person name="Sandor L."/>
            <person name="Lee J."/>
            <person name="Lipzen A."/>
            <person name="Pangilinan J."/>
            <person name="LaButti K."/>
            <person name="Hainaut M."/>
            <person name="Henrissat B."/>
            <person name="Grigoriev I.V."/>
            <person name="Spatafora J.W."/>
            <person name="Aime M.C."/>
        </authorList>
    </citation>
    <scope>NUCLEOTIDE SEQUENCE [LARGE SCALE GENOMIC DNA]</scope>
    <source>
        <strain evidence="2 3">MCA 4718</strain>
    </source>
</reference>
<evidence type="ECO:0000313" key="2">
    <source>
        <dbReference type="EMBL" id="PWN19662.1"/>
    </source>
</evidence>
<dbReference type="SUPFAM" id="SSF50630">
    <property type="entry name" value="Acid proteases"/>
    <property type="match status" value="1"/>
</dbReference>
<dbReference type="GeneID" id="37012919"/>
<proteinExistence type="predicted"/>
<organism evidence="2 3">
    <name type="scientific">Pseudomicrostroma glucosiphilum</name>
    <dbReference type="NCBI Taxonomy" id="1684307"/>
    <lineage>
        <taxon>Eukaryota</taxon>
        <taxon>Fungi</taxon>
        <taxon>Dikarya</taxon>
        <taxon>Basidiomycota</taxon>
        <taxon>Ustilaginomycotina</taxon>
        <taxon>Exobasidiomycetes</taxon>
        <taxon>Microstromatales</taxon>
        <taxon>Microstromatales incertae sedis</taxon>
        <taxon>Pseudomicrostroma</taxon>
    </lineage>
</organism>
<protein>
    <recommendedName>
        <fullName evidence="4">Acid protease</fullName>
    </recommendedName>
</protein>
<name>A0A316U2W4_9BASI</name>
<dbReference type="Proteomes" id="UP000245942">
    <property type="component" value="Unassembled WGS sequence"/>
</dbReference>
<gene>
    <name evidence="2" type="ORF">BCV69DRAFT_277969</name>
</gene>
<dbReference type="EMBL" id="KZ819330">
    <property type="protein sequence ID" value="PWN19662.1"/>
    <property type="molecule type" value="Genomic_DNA"/>
</dbReference>
<evidence type="ECO:0008006" key="4">
    <source>
        <dbReference type="Google" id="ProtNLM"/>
    </source>
</evidence>
<accession>A0A316U2W4</accession>
<evidence type="ECO:0000313" key="3">
    <source>
        <dbReference type="Proteomes" id="UP000245942"/>
    </source>
</evidence>
<dbReference type="AlphaFoldDB" id="A0A316U2W4"/>
<dbReference type="InterPro" id="IPR021109">
    <property type="entry name" value="Peptidase_aspartic_dom_sf"/>
</dbReference>
<keyword evidence="1" id="KW-0732">Signal</keyword>
<evidence type="ECO:0000256" key="1">
    <source>
        <dbReference type="SAM" id="SignalP"/>
    </source>
</evidence>
<feature type="chain" id="PRO_5016245209" description="Acid protease" evidence="1">
    <location>
        <begin position="23"/>
        <end position="388"/>
    </location>
</feature>
<dbReference type="Gene3D" id="2.40.70.10">
    <property type="entry name" value="Acid Proteases"/>
    <property type="match status" value="1"/>
</dbReference>
<dbReference type="RefSeq" id="XP_025346822.1">
    <property type="nucleotide sequence ID" value="XM_025491185.1"/>
</dbReference>
<keyword evidence="3" id="KW-1185">Reference proteome</keyword>